<evidence type="ECO:0000313" key="3">
    <source>
        <dbReference type="Proteomes" id="UP000232412"/>
    </source>
</evidence>
<dbReference type="RefSeq" id="WP_101010548.1">
    <property type="nucleotide sequence ID" value="NZ_FRFC01000004.1"/>
</dbReference>
<evidence type="ECO:0000256" key="1">
    <source>
        <dbReference type="SAM" id="Phobius"/>
    </source>
</evidence>
<accession>A0A2H1EI11</accession>
<feature type="transmembrane region" description="Helical" evidence="1">
    <location>
        <begin position="26"/>
        <end position="48"/>
    </location>
</feature>
<keyword evidence="1" id="KW-1133">Transmembrane helix</keyword>
<evidence type="ECO:0000313" key="2">
    <source>
        <dbReference type="EMBL" id="SHO46997.1"/>
    </source>
</evidence>
<organism evidence="2 3">
    <name type="scientific">Nitrosotalea sinensis</name>
    <dbReference type="NCBI Taxonomy" id="1499975"/>
    <lineage>
        <taxon>Archaea</taxon>
        <taxon>Nitrososphaerota</taxon>
        <taxon>Nitrososphaeria</taxon>
        <taxon>Nitrosotaleales</taxon>
        <taxon>Nitrosotaleaceae</taxon>
        <taxon>Nitrosotalea</taxon>
    </lineage>
</organism>
<protein>
    <submittedName>
        <fullName evidence="2">Uncharacterized protein</fullName>
    </submittedName>
</protein>
<dbReference type="AlphaFoldDB" id="A0A2H1EI11"/>
<dbReference type="Proteomes" id="UP000232412">
    <property type="component" value="Unassembled WGS sequence"/>
</dbReference>
<dbReference type="OrthoDB" id="11617at2157"/>
<sequence>MSNPVEPSDDSKPVLKDKNPHNYRKVGYSMIVISVSLVLIGLLVWAIGDNYHFSGDIMAKQEIVSMTPKSGYTIVLFDYTQPIGAKLKFLDSASTLQAANALKLQYIPQYLDQKAQVLIFDQSVTNNTDSVSLAEVYAMTPNDGYNIVSFNTVMPVGARLAGLKLDASLGEAVNDTGKYADANADKLTQIVTFTSSYDDNLKQILGPKYDPMLVSENINNIKSLPQKLILPKPAPPAPVTNATTPTMPPVTIVQNTTKVSISATVAVSTNNTKSSVSLLNKTSTNETKSSLPVNGTKIAIAANVIVSHISNGTVSNTTKTISLSEKLAVNSTTK</sequence>
<keyword evidence="1" id="KW-0472">Membrane</keyword>
<proteinExistence type="predicted"/>
<dbReference type="EMBL" id="FRFC01000004">
    <property type="protein sequence ID" value="SHO46997.1"/>
    <property type="molecule type" value="Genomic_DNA"/>
</dbReference>
<reference evidence="3" key="1">
    <citation type="submission" date="2016-12" db="EMBL/GenBank/DDBJ databases">
        <authorList>
            <person name="Herbold C."/>
        </authorList>
    </citation>
    <scope>NUCLEOTIDE SEQUENCE [LARGE SCALE GENOMIC DNA]</scope>
</reference>
<gene>
    <name evidence="2" type="ORF">NSIN_30315</name>
</gene>
<keyword evidence="3" id="KW-1185">Reference proteome</keyword>
<name>A0A2H1EI11_9ARCH</name>
<keyword evidence="1" id="KW-0812">Transmembrane</keyword>